<reference evidence="1 2" key="1">
    <citation type="submission" date="2019-02" db="EMBL/GenBank/DDBJ databases">
        <title>Pedobacter sp. RP-1-13 sp. nov., isolated from Arctic soil.</title>
        <authorList>
            <person name="Dahal R.H."/>
        </authorList>
    </citation>
    <scope>NUCLEOTIDE SEQUENCE [LARGE SCALE GENOMIC DNA]</scope>
    <source>
        <strain evidence="1 2">RP-1-13</strain>
    </source>
</reference>
<accession>A0A4R0MN44</accession>
<gene>
    <name evidence="1" type="ORF">EZ428_20940</name>
</gene>
<protein>
    <submittedName>
        <fullName evidence="1">Uncharacterized protein</fullName>
    </submittedName>
</protein>
<organism evidence="1 2">
    <name type="scientific">Pedobacter frigiditerrae</name>
    <dbReference type="NCBI Taxonomy" id="2530452"/>
    <lineage>
        <taxon>Bacteria</taxon>
        <taxon>Pseudomonadati</taxon>
        <taxon>Bacteroidota</taxon>
        <taxon>Sphingobacteriia</taxon>
        <taxon>Sphingobacteriales</taxon>
        <taxon>Sphingobacteriaceae</taxon>
        <taxon>Pedobacter</taxon>
    </lineage>
</organism>
<name>A0A4R0MN44_9SPHI</name>
<dbReference type="RefSeq" id="WP_131555173.1">
    <property type="nucleotide sequence ID" value="NZ_SJSK01000006.1"/>
</dbReference>
<proteinExistence type="predicted"/>
<sequence>MKIKILIYAVVTVSGLTTLSFIKKQRLISEGNPAKFVREVLTGKHLFVVSLQPNKNKKSASLLAESRNSFMVVSYENDSSKVIIDWTMCPDGKCPEPKLYYPEKPDYDQLDSLINTQLKLKEADKKAN</sequence>
<comment type="caution">
    <text evidence="1">The sequence shown here is derived from an EMBL/GenBank/DDBJ whole genome shotgun (WGS) entry which is preliminary data.</text>
</comment>
<evidence type="ECO:0000313" key="1">
    <source>
        <dbReference type="EMBL" id="TCC88191.1"/>
    </source>
</evidence>
<keyword evidence="2" id="KW-1185">Reference proteome</keyword>
<dbReference type="OrthoDB" id="799841at2"/>
<evidence type="ECO:0000313" key="2">
    <source>
        <dbReference type="Proteomes" id="UP000292884"/>
    </source>
</evidence>
<dbReference type="AlphaFoldDB" id="A0A4R0MN44"/>
<dbReference type="EMBL" id="SJSK01000006">
    <property type="protein sequence ID" value="TCC88191.1"/>
    <property type="molecule type" value="Genomic_DNA"/>
</dbReference>
<dbReference type="Proteomes" id="UP000292884">
    <property type="component" value="Unassembled WGS sequence"/>
</dbReference>